<reference evidence="19" key="1">
    <citation type="submission" date="2025-08" db="UniProtKB">
        <authorList>
            <consortium name="Ensembl"/>
        </authorList>
    </citation>
    <scope>IDENTIFICATION</scope>
</reference>
<keyword evidence="9 14" id="KW-0106">Calcium</keyword>
<evidence type="ECO:0000256" key="5">
    <source>
        <dbReference type="ARBA" id="ARBA00022723"/>
    </source>
</evidence>
<evidence type="ECO:0000256" key="3">
    <source>
        <dbReference type="ARBA" id="ARBA00004348"/>
    </source>
</evidence>
<keyword evidence="10" id="KW-0333">Golgi apparatus</keyword>
<dbReference type="InterPro" id="IPR014615">
    <property type="entry name" value="Extracellular_sulfatase"/>
</dbReference>
<dbReference type="GO" id="GO:0005886">
    <property type="term" value="C:plasma membrane"/>
    <property type="evidence" value="ECO:0007669"/>
    <property type="project" value="TreeGrafter"/>
</dbReference>
<keyword evidence="16" id="KW-0812">Transmembrane</keyword>
<dbReference type="Ensembl" id="ENSPCLT00000000833.1">
    <property type="protein sequence ID" value="ENSPCLP00000000650.1"/>
    <property type="gene ID" value="ENSPCLG00000000553.1"/>
</dbReference>
<dbReference type="GO" id="GO:0030177">
    <property type="term" value="P:positive regulation of Wnt signaling pathway"/>
    <property type="evidence" value="ECO:0007669"/>
    <property type="project" value="TreeGrafter"/>
</dbReference>
<feature type="domain" description="Extracellular sulfatase C-terminal" evidence="18">
    <location>
        <begin position="530"/>
        <end position="658"/>
    </location>
</feature>
<evidence type="ECO:0000256" key="4">
    <source>
        <dbReference type="ARBA" id="ARBA00008779"/>
    </source>
</evidence>
<keyword evidence="7" id="KW-0378">Hydrolase</keyword>
<name>A0A669P166_PHACC</name>
<keyword evidence="11" id="KW-0325">Glycoprotein</keyword>
<evidence type="ECO:0000313" key="19">
    <source>
        <dbReference type="Ensembl" id="ENSPCLP00000000650.1"/>
    </source>
</evidence>
<keyword evidence="5 14" id="KW-0479">Metal-binding</keyword>
<evidence type="ECO:0000256" key="7">
    <source>
        <dbReference type="ARBA" id="ARBA00022801"/>
    </source>
</evidence>
<dbReference type="GO" id="GO:0005539">
    <property type="term" value="F:glycosaminoglycan binding"/>
    <property type="evidence" value="ECO:0007669"/>
    <property type="project" value="TreeGrafter"/>
</dbReference>
<dbReference type="GO" id="GO:0005795">
    <property type="term" value="C:Golgi stack"/>
    <property type="evidence" value="ECO:0007669"/>
    <property type="project" value="UniProtKB-SubCell"/>
</dbReference>
<dbReference type="CDD" id="cd16147">
    <property type="entry name" value="G6S"/>
    <property type="match status" value="1"/>
</dbReference>
<evidence type="ECO:0000256" key="15">
    <source>
        <dbReference type="SAM" id="Coils"/>
    </source>
</evidence>
<dbReference type="GO" id="GO:0009986">
    <property type="term" value="C:cell surface"/>
    <property type="evidence" value="ECO:0007669"/>
    <property type="project" value="UniProtKB-SubCell"/>
</dbReference>
<dbReference type="Pfam" id="PF00884">
    <property type="entry name" value="Sulfatase"/>
    <property type="match status" value="1"/>
</dbReference>
<comment type="PTM">
    <text evidence="12">The conversion to 3-oxoalanine (also known as C-formylglycine, FGly), of a serine or cysteine residue in prokaryotes and of a cysteine residue in eukaryotes, is critical for catalytic activity.</text>
</comment>
<evidence type="ECO:0000256" key="13">
    <source>
        <dbReference type="PIRSR" id="PIRSR036665-51"/>
    </source>
</evidence>
<dbReference type="PIRSF" id="PIRSF036665">
    <property type="entry name" value="Sulf1"/>
    <property type="match status" value="1"/>
</dbReference>
<feature type="modified residue" description="3-oxoalanine (Cys)" evidence="12">
    <location>
        <position position="88"/>
    </location>
</feature>
<keyword evidence="6" id="KW-0732">Signal</keyword>
<evidence type="ECO:0000256" key="8">
    <source>
        <dbReference type="ARBA" id="ARBA00022824"/>
    </source>
</evidence>
<evidence type="ECO:0000256" key="16">
    <source>
        <dbReference type="SAM" id="Phobius"/>
    </source>
</evidence>
<keyword evidence="8" id="KW-0256">Endoplasmic reticulum</keyword>
<comment type="similarity">
    <text evidence="4">Belongs to the sulfatase family.</text>
</comment>
<dbReference type="InterPro" id="IPR017850">
    <property type="entry name" value="Alkaline_phosphatase_core_sf"/>
</dbReference>
<feature type="active site" description="Nucleophile" evidence="13">
    <location>
        <position position="88"/>
    </location>
</feature>
<dbReference type="GO" id="GO:0010575">
    <property type="term" value="P:positive regulation of vascular endothelial growth factor production"/>
    <property type="evidence" value="ECO:0007669"/>
    <property type="project" value="TreeGrafter"/>
</dbReference>
<keyword evidence="20" id="KW-1185">Reference proteome</keyword>
<organism evidence="19 20">
    <name type="scientific">Phasianus colchicus</name>
    <name type="common">Common pheasant</name>
    <dbReference type="NCBI Taxonomy" id="9054"/>
    <lineage>
        <taxon>Eukaryota</taxon>
        <taxon>Metazoa</taxon>
        <taxon>Chordata</taxon>
        <taxon>Craniata</taxon>
        <taxon>Vertebrata</taxon>
        <taxon>Euteleostomi</taxon>
        <taxon>Archelosauria</taxon>
        <taxon>Archosauria</taxon>
        <taxon>Dinosauria</taxon>
        <taxon>Saurischia</taxon>
        <taxon>Theropoda</taxon>
        <taxon>Coelurosauria</taxon>
        <taxon>Aves</taxon>
        <taxon>Neognathae</taxon>
        <taxon>Galloanserae</taxon>
        <taxon>Galliformes</taxon>
        <taxon>Phasianidae</taxon>
        <taxon>Phasianinae</taxon>
        <taxon>Phasianus</taxon>
    </lineage>
</organism>
<evidence type="ECO:0000256" key="2">
    <source>
        <dbReference type="ARBA" id="ARBA00004241"/>
    </source>
</evidence>
<dbReference type="PROSITE" id="PS00523">
    <property type="entry name" value="SULFATASE_1"/>
    <property type="match status" value="1"/>
</dbReference>
<dbReference type="InterPro" id="IPR024607">
    <property type="entry name" value="Sulfatase_CS"/>
</dbReference>
<evidence type="ECO:0000259" key="18">
    <source>
        <dbReference type="Pfam" id="PF12548"/>
    </source>
</evidence>
<feature type="binding site" evidence="14">
    <location>
        <position position="52"/>
    </location>
    <ligand>
        <name>Ca(2+)</name>
        <dbReference type="ChEBI" id="CHEBI:29108"/>
    </ligand>
</feature>
<feature type="coiled-coil region" evidence="15">
    <location>
        <begin position="622"/>
        <end position="649"/>
    </location>
</feature>
<dbReference type="Gene3D" id="3.40.720.10">
    <property type="entry name" value="Alkaline Phosphatase, subunit A"/>
    <property type="match status" value="1"/>
</dbReference>
<keyword evidence="15" id="KW-0175">Coiled coil</keyword>
<dbReference type="GO" id="GO:0040037">
    <property type="term" value="P:negative regulation of fibroblast growth factor receptor signaling pathway"/>
    <property type="evidence" value="ECO:0007669"/>
    <property type="project" value="TreeGrafter"/>
</dbReference>
<feature type="binding site" evidence="14">
    <location>
        <position position="317"/>
    </location>
    <ligand>
        <name>Ca(2+)</name>
        <dbReference type="ChEBI" id="CHEBI:29108"/>
    </ligand>
</feature>
<dbReference type="PANTHER" id="PTHR43108">
    <property type="entry name" value="N-ACETYLGLUCOSAMINE-6-SULFATASE FAMILY MEMBER"/>
    <property type="match status" value="1"/>
</dbReference>
<feature type="binding site" evidence="14">
    <location>
        <position position="53"/>
    </location>
    <ligand>
        <name>Ca(2+)</name>
        <dbReference type="ChEBI" id="CHEBI:29108"/>
    </ligand>
</feature>
<reference evidence="19" key="2">
    <citation type="submission" date="2025-09" db="UniProtKB">
        <authorList>
            <consortium name="Ensembl"/>
        </authorList>
    </citation>
    <scope>IDENTIFICATION</scope>
</reference>
<dbReference type="PANTHER" id="PTHR43108:SF4">
    <property type="entry name" value="EXTRACELLULAR SULFATASE SULF-2"/>
    <property type="match status" value="1"/>
</dbReference>
<proteinExistence type="inferred from homology"/>
<dbReference type="Pfam" id="PF12548">
    <property type="entry name" value="DUF3740"/>
    <property type="match status" value="1"/>
</dbReference>
<evidence type="ECO:0000256" key="6">
    <source>
        <dbReference type="ARBA" id="ARBA00022729"/>
    </source>
</evidence>
<dbReference type="InterPro" id="IPR024609">
    <property type="entry name" value="Extracellular_sulfatase_C"/>
</dbReference>
<comment type="cofactor">
    <cofactor evidence="14">
        <name>Ca(2+)</name>
        <dbReference type="ChEBI" id="CHEBI:29108"/>
    </cofactor>
    <text evidence="14">Binds 1 Ca(2+) ion per subunit.</text>
</comment>
<evidence type="ECO:0000256" key="11">
    <source>
        <dbReference type="ARBA" id="ARBA00023180"/>
    </source>
</evidence>
<evidence type="ECO:0000259" key="17">
    <source>
        <dbReference type="Pfam" id="PF00884"/>
    </source>
</evidence>
<protein>
    <submittedName>
        <fullName evidence="19">Sulfatase 2</fullName>
    </submittedName>
</protein>
<evidence type="ECO:0000256" key="14">
    <source>
        <dbReference type="PIRSR" id="PIRSR036665-52"/>
    </source>
</evidence>
<evidence type="ECO:0000256" key="1">
    <source>
        <dbReference type="ARBA" id="ARBA00004240"/>
    </source>
</evidence>
<keyword evidence="16" id="KW-1133">Transmembrane helix</keyword>
<feature type="binding site" description="via 3-oxoalanine" evidence="14">
    <location>
        <position position="88"/>
    </location>
    <ligand>
        <name>Ca(2+)</name>
        <dbReference type="ChEBI" id="CHEBI:29108"/>
    </ligand>
</feature>
<feature type="domain" description="Sulfatase N-terminal" evidence="17">
    <location>
        <begin position="44"/>
        <end position="374"/>
    </location>
</feature>
<evidence type="ECO:0000256" key="10">
    <source>
        <dbReference type="ARBA" id="ARBA00023034"/>
    </source>
</evidence>
<accession>A0A669P166</accession>
<dbReference type="GO" id="GO:0032836">
    <property type="term" value="P:glomerular basement membrane development"/>
    <property type="evidence" value="ECO:0007669"/>
    <property type="project" value="TreeGrafter"/>
</dbReference>
<dbReference type="Proteomes" id="UP000472261">
    <property type="component" value="Unplaced"/>
</dbReference>
<dbReference type="GO" id="GO:0008449">
    <property type="term" value="F:N-acetylglucosamine-6-sulfatase activity"/>
    <property type="evidence" value="ECO:0007669"/>
    <property type="project" value="TreeGrafter"/>
</dbReference>
<dbReference type="GO" id="GO:0005783">
    <property type="term" value="C:endoplasmic reticulum"/>
    <property type="evidence" value="ECO:0007669"/>
    <property type="project" value="UniProtKB-SubCell"/>
</dbReference>
<evidence type="ECO:0000313" key="20">
    <source>
        <dbReference type="Proteomes" id="UP000472261"/>
    </source>
</evidence>
<dbReference type="GO" id="GO:0005509">
    <property type="term" value="F:calcium ion binding"/>
    <property type="evidence" value="ECO:0007669"/>
    <property type="project" value="InterPro"/>
</dbReference>
<dbReference type="SUPFAM" id="SSF53649">
    <property type="entry name" value="Alkaline phosphatase-like"/>
    <property type="match status" value="2"/>
</dbReference>
<feature type="transmembrane region" description="Helical" evidence="16">
    <location>
        <begin position="6"/>
        <end position="27"/>
    </location>
</feature>
<evidence type="ECO:0000256" key="12">
    <source>
        <dbReference type="PIRSR" id="PIRSR036665-50"/>
    </source>
</evidence>
<dbReference type="FunFam" id="3.40.720.10:FF:000003">
    <property type="entry name" value="Extracellular sulfatase"/>
    <property type="match status" value="1"/>
</dbReference>
<comment type="subcellular location">
    <subcellularLocation>
        <location evidence="2">Cell surface</location>
    </subcellularLocation>
    <subcellularLocation>
        <location evidence="1">Endoplasmic reticulum</location>
    </subcellularLocation>
    <subcellularLocation>
        <location evidence="3">Golgi apparatus</location>
        <location evidence="3">Golgi stack</location>
    </subcellularLocation>
</comment>
<dbReference type="AlphaFoldDB" id="A0A669P166"/>
<evidence type="ECO:0000256" key="9">
    <source>
        <dbReference type="ARBA" id="ARBA00022837"/>
    </source>
</evidence>
<dbReference type="InterPro" id="IPR000917">
    <property type="entry name" value="Sulfatase_N"/>
</dbReference>
<feature type="binding site" evidence="14">
    <location>
        <position position="318"/>
    </location>
    <ligand>
        <name>Ca(2+)</name>
        <dbReference type="ChEBI" id="CHEBI:29108"/>
    </ligand>
</feature>
<keyword evidence="16" id="KW-0472">Membrane</keyword>
<dbReference type="GO" id="GO:0030201">
    <property type="term" value="P:heparan sulfate proteoglycan metabolic process"/>
    <property type="evidence" value="ECO:0007669"/>
    <property type="project" value="TreeGrafter"/>
</dbReference>
<sequence>MAQYSVVLGLFMMMVLSLLDGSSAFLLNQRLKGRFQRDRRNIRPNIILVLTDDQDVELGSMQVMNKTRRIMEHGGAHFINAFVTTPMCCPSRSSILTGKYVHNHNTYTNNENCSSPSWQAQHEIRTFAVYLNNTGYRTAFFGKYLNEYNGSYVPPGWKEWVGLLKNSRFYNYTLCRNGVKEKHGFDYSRDYLTDLITNDSITFFRISKKMYPHRPVLMVISHAAPHGPEDSAPQYSHLFPNASQHITPSYNYAPNPDKHWIMRYTGPMKPIHMEFTNMLQRKRLQTLMSVDDSMEMIYNTLVETGELDNTYIIYTADHGYHIGQFGLVKGKSMPYEFDIRVPFYVRGPNVEAGSLNPHIVLNIDLAPTILDIAGLDIPSDMDGKSILKLLDSERPVNRFHLKKKMKVWRDSFLVERGKLLHKRENEKVDAQEENFLPKYQRVKDLCQRAEYQTACEQLGQKWQCVEDASGKLKLHKCKGMMNLAGNNKGTSNLLPKYYSRNSEDCNCEENEYKLSHTGRRKKLFSKKKYKPSYARNRSTRSVSLELNGAVFNLGLEDGYQPVLPRNVTKRHKMQRYSGTGGIAEYAAPNLIKVTHRCYILENDTVQCDTDLYRSLQAWKDHKLHIDHEIETLQNKIKNLREVRGHLKKKRPEECDCNKISYHSKHKSVFKYNRVSMTLMFHVCRKALQEKDRLWLLREQRRKKKLRKLLKRIKNNDTCSMPGLTCFTHDNQHWQTAPLWTLGPFCACTSANNNTYWCLRTINETHNFLFCEFATGFLEYFDLNTDPYQLINAVNTLDRDVLNQLHVQLMELRSCKGYKQCNPRTRNIDLGSWDNRSWKGFLEFS</sequence>